<sequence length="274" mass="31542">MERGLLKIGILNIMHDKEDTKRRFERVLGAAGQAVQITYFYPVMHYQNRSVPAFLLQTAEPLSRKRVAMMDAFIITGAPLEKLAFEDVTYWPELKRLFSFLEGAAIPQLYVCWGAMAAANYFYGVGKQQLPQKIFGIYKHQILQPTPALHGLTTGFKAPHARYAELNQAEISAVPALQIDALTTDQKLFLVEAREKPQLFLFAHLEYGKDALTKEYQREVQAYPEKVTSLAKPENYYADPEKMQDERFSWKQTQTVFFANWLKLVEKGKYRVGY</sequence>
<accession>A0A0R1V7E5</accession>
<protein>
    <recommendedName>
        <fullName evidence="4">Serine O-acetyltransferase</fullName>
        <shortName evidence="4">SAT</shortName>
        <ecNumber evidence="4">2.3.1.30</ecNumber>
    </recommendedName>
</protein>
<dbReference type="EC" id="2.3.1.30" evidence="4"/>
<dbReference type="STRING" id="1423801.FD50_GL001139"/>
<dbReference type="PIRSF" id="PIRSF000450">
    <property type="entry name" value="H_ser_succinyltr"/>
    <property type="match status" value="1"/>
</dbReference>
<comment type="function">
    <text evidence="4">Transfers an acetyl group from acetyl-CoA to L-serine, forming acetyl-L-serine.</text>
</comment>
<comment type="catalytic activity">
    <reaction evidence="4">
        <text>L-serine + acetyl-CoA = O-acetyl-L-serine + CoA</text>
        <dbReference type="Rhea" id="RHEA:24560"/>
        <dbReference type="ChEBI" id="CHEBI:33384"/>
        <dbReference type="ChEBI" id="CHEBI:57287"/>
        <dbReference type="ChEBI" id="CHEBI:57288"/>
        <dbReference type="ChEBI" id="CHEBI:58340"/>
        <dbReference type="EC" id="2.3.1.30"/>
    </reaction>
</comment>
<keyword evidence="4" id="KW-0198">Cysteine biosynthesis</keyword>
<gene>
    <name evidence="6" type="ORF">FD50_GL001139</name>
</gene>
<feature type="site" description="Important for substrate specificity" evidence="4">
    <location>
        <position position="161"/>
    </location>
</feature>
<comment type="caution">
    <text evidence="6">The sequence shown here is derived from an EMBL/GenBank/DDBJ whole genome shotgun (WGS) entry which is preliminary data.</text>
</comment>
<feature type="binding site" evidence="4">
    <location>
        <position position="133"/>
    </location>
    <ligand>
        <name>substrate</name>
    </ligand>
</feature>
<dbReference type="GO" id="GO:0005737">
    <property type="term" value="C:cytoplasm"/>
    <property type="evidence" value="ECO:0007669"/>
    <property type="project" value="UniProtKB-SubCell"/>
</dbReference>
<dbReference type="OrthoDB" id="9772423at2"/>
<comment type="pathway">
    <text evidence="4">Amino-acid biosynthesis; L-cysteine biosynthesis; L-cysteine from L-serine: step 1/2.</text>
</comment>
<keyword evidence="7" id="KW-1185">Reference proteome</keyword>
<dbReference type="InterPro" id="IPR033752">
    <property type="entry name" value="MetA_family"/>
</dbReference>
<dbReference type="Pfam" id="PF04204">
    <property type="entry name" value="HTS"/>
    <property type="match status" value="1"/>
</dbReference>
<evidence type="ECO:0000256" key="2">
    <source>
        <dbReference type="ARBA" id="ARBA00022679"/>
    </source>
</evidence>
<dbReference type="GO" id="GO:0009001">
    <property type="term" value="F:serine O-acetyltransferase activity"/>
    <property type="evidence" value="ECO:0007669"/>
    <property type="project" value="UniProtKB-UniRule"/>
</dbReference>
<feature type="active site" description="Proton acceptor" evidence="4">
    <location>
        <position position="204"/>
    </location>
</feature>
<keyword evidence="3 4" id="KW-0012">Acyltransferase</keyword>
<evidence type="ECO:0000313" key="7">
    <source>
        <dbReference type="Proteomes" id="UP000051166"/>
    </source>
</evidence>
<feature type="site" description="Important for acyl-CoA specificity" evidence="4">
    <location>
        <position position="81"/>
    </location>
</feature>
<dbReference type="GO" id="GO:0008899">
    <property type="term" value="F:homoserine O-succinyltransferase activity"/>
    <property type="evidence" value="ECO:0007669"/>
    <property type="project" value="TreeGrafter"/>
</dbReference>
<dbReference type="CDD" id="cd03131">
    <property type="entry name" value="GATase1_HTS"/>
    <property type="match status" value="1"/>
</dbReference>
<evidence type="ECO:0000256" key="4">
    <source>
        <dbReference type="HAMAP-Rule" id="MF_00295"/>
    </source>
</evidence>
<dbReference type="GO" id="GO:0006535">
    <property type="term" value="P:cysteine biosynthetic process from serine"/>
    <property type="evidence" value="ECO:0007669"/>
    <property type="project" value="UniProtKB-UniRule"/>
</dbReference>
<dbReference type="GeneID" id="98308497"/>
<keyword evidence="1 4" id="KW-0028">Amino-acid biosynthesis</keyword>
<evidence type="ECO:0000313" key="6">
    <source>
        <dbReference type="EMBL" id="KRL97771.1"/>
    </source>
</evidence>
<comment type="caution">
    <text evidence="4">Lacks conserved residue(s) required for the propagation of feature annotation.</text>
</comment>
<dbReference type="UniPathway" id="UPA00136">
    <property type="reaction ID" value="UER00199"/>
</dbReference>
<dbReference type="InterPro" id="IPR029062">
    <property type="entry name" value="Class_I_gatase-like"/>
</dbReference>
<dbReference type="Gene3D" id="3.40.50.880">
    <property type="match status" value="1"/>
</dbReference>
<dbReference type="AlphaFoldDB" id="A0A0R1V7E5"/>
<dbReference type="PATRIC" id="fig|1423801.4.peg.1162"/>
<evidence type="ECO:0000256" key="5">
    <source>
        <dbReference type="PIRSR" id="PIRSR000450-1"/>
    </source>
</evidence>
<proteinExistence type="inferred from homology"/>
<dbReference type="PANTHER" id="PTHR20919:SF0">
    <property type="entry name" value="HOMOSERINE O-SUCCINYLTRANSFERASE"/>
    <property type="match status" value="1"/>
</dbReference>
<feature type="binding site" evidence="4">
    <location>
        <position position="218"/>
    </location>
    <ligand>
        <name>substrate</name>
    </ligand>
</feature>
<comment type="subcellular location">
    <subcellularLocation>
        <location evidence="4">Cytoplasm</location>
    </subcellularLocation>
</comment>
<evidence type="ECO:0000256" key="1">
    <source>
        <dbReference type="ARBA" id="ARBA00022605"/>
    </source>
</evidence>
<dbReference type="HAMAP" id="MF_00295">
    <property type="entry name" value="MetA_acyltransf"/>
    <property type="match status" value="1"/>
</dbReference>
<feature type="active site" description="Acyl-thioester intermediate" evidence="4 5">
    <location>
        <position position="112"/>
    </location>
</feature>
<feature type="active site" evidence="4">
    <location>
        <position position="206"/>
    </location>
</feature>
<evidence type="ECO:0000256" key="3">
    <source>
        <dbReference type="ARBA" id="ARBA00023315"/>
    </source>
</evidence>
<dbReference type="SUPFAM" id="SSF52317">
    <property type="entry name" value="Class I glutamine amidotransferase-like"/>
    <property type="match status" value="1"/>
</dbReference>
<keyword evidence="2 4" id="KW-0808">Transferase</keyword>
<keyword evidence="4" id="KW-0963">Cytoplasm</keyword>
<dbReference type="Proteomes" id="UP000051166">
    <property type="component" value="Unassembled WGS sequence"/>
</dbReference>
<name>A0A0R1V7E5_9LACO</name>
<organism evidence="6 7">
    <name type="scientific">Liquorilactobacillus satsumensis DSM 16230 = JCM 12392</name>
    <dbReference type="NCBI Taxonomy" id="1423801"/>
    <lineage>
        <taxon>Bacteria</taxon>
        <taxon>Bacillati</taxon>
        <taxon>Bacillota</taxon>
        <taxon>Bacilli</taxon>
        <taxon>Lactobacillales</taxon>
        <taxon>Lactobacillaceae</taxon>
        <taxon>Liquorilactobacillus</taxon>
    </lineage>
</organism>
<comment type="similarity">
    <text evidence="4">Belongs to the MetA family.</text>
</comment>
<dbReference type="PANTHER" id="PTHR20919">
    <property type="entry name" value="HOMOSERINE O-SUCCINYLTRANSFERASE"/>
    <property type="match status" value="1"/>
</dbReference>
<reference evidence="6 7" key="1">
    <citation type="journal article" date="2015" name="Genome Announc.">
        <title>Expanding the biotechnology potential of lactobacilli through comparative genomics of 213 strains and associated genera.</title>
        <authorList>
            <person name="Sun Z."/>
            <person name="Harris H.M."/>
            <person name="McCann A."/>
            <person name="Guo C."/>
            <person name="Argimon S."/>
            <person name="Zhang W."/>
            <person name="Yang X."/>
            <person name="Jeffery I.B."/>
            <person name="Cooney J.C."/>
            <person name="Kagawa T.F."/>
            <person name="Liu W."/>
            <person name="Song Y."/>
            <person name="Salvetti E."/>
            <person name="Wrobel A."/>
            <person name="Rasinkangas P."/>
            <person name="Parkhill J."/>
            <person name="Rea M.C."/>
            <person name="O'Sullivan O."/>
            <person name="Ritari J."/>
            <person name="Douillard F.P."/>
            <person name="Paul Ross R."/>
            <person name="Yang R."/>
            <person name="Briner A.E."/>
            <person name="Felis G.E."/>
            <person name="de Vos W.M."/>
            <person name="Barrangou R."/>
            <person name="Klaenhammer T.R."/>
            <person name="Caufield P.W."/>
            <person name="Cui Y."/>
            <person name="Zhang H."/>
            <person name="O'Toole P.W."/>
        </authorList>
    </citation>
    <scope>NUCLEOTIDE SEQUENCE [LARGE SCALE GENOMIC DNA]</scope>
    <source>
        <strain evidence="6 7">DSM 16230</strain>
    </source>
</reference>
<dbReference type="EMBL" id="AZFQ01000049">
    <property type="protein sequence ID" value="KRL97771.1"/>
    <property type="molecule type" value="Genomic_DNA"/>
</dbReference>
<dbReference type="RefSeq" id="WP_082610485.1">
    <property type="nucleotide sequence ID" value="NZ_AZFQ01000049.1"/>
</dbReference>